<accession>A0AAC8UXA9</accession>
<organism evidence="1 2">
    <name type="scientific">Levilactobacillus koreensis</name>
    <dbReference type="NCBI Taxonomy" id="637971"/>
    <lineage>
        <taxon>Bacteria</taxon>
        <taxon>Bacillati</taxon>
        <taxon>Bacillota</taxon>
        <taxon>Bacilli</taxon>
        <taxon>Lactobacillales</taxon>
        <taxon>Lactobacillaceae</taxon>
        <taxon>Levilactobacillus</taxon>
    </lineage>
</organism>
<proteinExistence type="predicted"/>
<gene>
    <name evidence="1" type="ORF">ABN16_11190</name>
</gene>
<dbReference type="EMBL" id="CP012033">
    <property type="protein sequence ID" value="AKP65499.1"/>
    <property type="molecule type" value="Genomic_DNA"/>
</dbReference>
<evidence type="ECO:0000313" key="2">
    <source>
        <dbReference type="Proteomes" id="UP000036000"/>
    </source>
</evidence>
<protein>
    <submittedName>
        <fullName evidence="1">Uncharacterized protein</fullName>
    </submittedName>
</protein>
<dbReference type="RefSeq" id="WP_048735788.1">
    <property type="nucleotide sequence ID" value="NZ_CP012033.1"/>
</dbReference>
<sequence>MFKILRRILYLVVLVVVVFFVVKGMTKVNISIFGNHNYYQRSKGTSTNDGLVNQKTYSQAKLKQLTTITHGTKYSGNTSLDKVATSYSYKVAGRTINNFMGRDGVLQLYNESSFMSDKMVRDAAEYWNTLAGTKIVAVVKTAKASDEVIHDSQEKSKYGIGGQTYDNMGILFYPQNWAVTGLTARGKNNWKEAILLREVGHALGIPSLGGGATGNNDRAANRKSADFMGNWGVELVNAPLENQRGITSTPVDAAALTIAGIAWLRPQKLANWVFTTPKATVNYNNGKIVSTIPKS</sequence>
<dbReference type="KEGG" id="lko:ABN16_11190"/>
<reference evidence="1 2" key="1">
    <citation type="submission" date="2015-07" db="EMBL/GenBank/DDBJ databases">
        <title>Lactobacillus korensis/26-25/ whole genome sequencing.</title>
        <authorList>
            <person name="Kim M.K."/>
            <person name="Im W.-T."/>
            <person name="Srinivasan S."/>
            <person name="Lee J.-J."/>
        </authorList>
    </citation>
    <scope>NUCLEOTIDE SEQUENCE [LARGE SCALE GENOMIC DNA]</scope>
    <source>
        <strain evidence="1 2">26-25</strain>
    </source>
</reference>
<evidence type="ECO:0000313" key="1">
    <source>
        <dbReference type="EMBL" id="AKP65499.1"/>
    </source>
</evidence>
<dbReference type="Proteomes" id="UP000036000">
    <property type="component" value="Chromosome"/>
</dbReference>
<dbReference type="AlphaFoldDB" id="A0AAC8UXA9"/>
<name>A0AAC8UXA9_9LACO</name>
<keyword evidence="2" id="KW-1185">Reference proteome</keyword>